<feature type="region of interest" description="Disordered" evidence="1">
    <location>
        <begin position="1223"/>
        <end position="1279"/>
    </location>
</feature>
<feature type="region of interest" description="Disordered" evidence="1">
    <location>
        <begin position="1174"/>
        <end position="1199"/>
    </location>
</feature>
<organism evidence="3 4">
    <name type="scientific">Mycolicibacterium pallens</name>
    <dbReference type="NCBI Taxonomy" id="370524"/>
    <lineage>
        <taxon>Bacteria</taxon>
        <taxon>Bacillati</taxon>
        <taxon>Actinomycetota</taxon>
        <taxon>Actinomycetes</taxon>
        <taxon>Mycobacteriales</taxon>
        <taxon>Mycobacteriaceae</taxon>
        <taxon>Mycolicibacterium</taxon>
    </lineage>
</organism>
<feature type="transmembrane region" description="Helical" evidence="2">
    <location>
        <begin position="7"/>
        <end position="26"/>
    </location>
</feature>
<dbReference type="EMBL" id="CP080333">
    <property type="protein sequence ID" value="QYL15633.1"/>
    <property type="molecule type" value="Genomic_DNA"/>
</dbReference>
<evidence type="ECO:0008006" key="5">
    <source>
        <dbReference type="Google" id="ProtNLM"/>
    </source>
</evidence>
<dbReference type="Proteomes" id="UP000825367">
    <property type="component" value="Chromosome"/>
</dbReference>
<evidence type="ECO:0000313" key="4">
    <source>
        <dbReference type="Proteomes" id="UP000825367"/>
    </source>
</evidence>
<evidence type="ECO:0000256" key="1">
    <source>
        <dbReference type="SAM" id="MobiDB-lite"/>
    </source>
</evidence>
<keyword evidence="2" id="KW-0472">Membrane</keyword>
<feature type="compositionally biased region" description="Low complexity" evidence="1">
    <location>
        <begin position="1261"/>
        <end position="1279"/>
    </location>
</feature>
<reference evidence="3 4" key="1">
    <citation type="submission" date="2021-07" db="EMBL/GenBank/DDBJ databases">
        <title>Whole genome sequencing of non-tuberculosis mycobacteria type-strains.</title>
        <authorList>
            <person name="Igarashi Y."/>
            <person name="Osugi A."/>
            <person name="Mitarai S."/>
        </authorList>
    </citation>
    <scope>NUCLEOTIDE SEQUENCE [LARGE SCALE GENOMIC DNA]</scope>
    <source>
        <strain evidence="3 4">JCM 16370</strain>
    </source>
</reference>
<evidence type="ECO:0000256" key="2">
    <source>
        <dbReference type="SAM" id="Phobius"/>
    </source>
</evidence>
<proteinExistence type="predicted"/>
<feature type="compositionally biased region" description="Low complexity" evidence="1">
    <location>
        <begin position="1174"/>
        <end position="1196"/>
    </location>
</feature>
<keyword evidence="4" id="KW-1185">Reference proteome</keyword>
<dbReference type="RefSeq" id="WP_220045742.1">
    <property type="nucleotide sequence ID" value="NZ_BAAAVX010000084.1"/>
</dbReference>
<protein>
    <recommendedName>
        <fullName evidence="5">PE-PGRS family protein</fullName>
    </recommendedName>
</protein>
<evidence type="ECO:0000313" key="3">
    <source>
        <dbReference type="EMBL" id="QYL15633.1"/>
    </source>
</evidence>
<feature type="compositionally biased region" description="Pro residues" evidence="1">
    <location>
        <begin position="1225"/>
        <end position="1239"/>
    </location>
</feature>
<keyword evidence="2" id="KW-1133">Transmembrane helix</keyword>
<keyword evidence="2" id="KW-0812">Transmembrane</keyword>
<sequence>MDVAVRSYLTAGVAVFGASAIVLAPIQVTPPDLHLVRDRAMSALADVSLSSLEDVIQAINNGWNGVKGGLNALNSAADTAITQFGDALQATLITGIGAGNTALQSVVDGLLNGGSDLARAVDNAIAAFPTPQAFINALVQAFANVDVNLGLAIQAALNAALNLNLNAQALADALIAGGAALAAAFNAAVAGFPTPAEFAAAFEAALAAINPTLGIVANVITDLTGALGNVIQAAITAKVDMFQAVLTALRDSGSALAAAFQAALAAFPNPAAFFSTLVQAFTNINANLGLQLRLALQGEITGLGDFIQALVDAGGTLAAAFNAALANFPTPQAFVDALTGALAALNPTLGVLANAFTTFTGQLAQTIQAGIAAGLTGFQALLNALADGGSALAAAFQAALAAFPNPAAFINALVQAFSNIDVNLGLALQAALNLGVDGLQGFVNALVNGGAALAAAFNAALANFPSPQAFVDALVGAFAALNPTLGILANAFTTFTGQLAQTIQAGIAAGLTGFQALLDALADGGSALAAAFRAALAAFPNPAAFFNALVQAFSNIDINLGLALQAALNIGVDGLQGFVNALVNGGAALAAAFNAALANFPSPQAFVDALVGAFAALNPTLGVLANALTTFTGQLAQTIQAGIAAGLTGFQAVLNALANGGSALAAAFRAALAAFPTPAAFINALVQALGNIDVNLGLALQAALNIGVDGLQGFVNALVNGGAALAAAFNAALANFPSPQAFVDALVGAFAAINPALTTLANAFTTFTGQLAQTIQAGIAAGLTGFQALLNALADGGSALAAAFQAALAAFPNPAAFINALVQAFSNIDVNLGLALQAALNLGVDGLQGFVNALVNGGAALAAAFNAALANFPSPQAFVQAFANALAALNPTLGILANAFTTFTGQLAQTIQAGIAAGSTAFQAVIDALRNGATALSAAFQAALAAFPSPQAFINALVDALGNINVNLALALQAALNVNLDGVQAIINALANGGAQLAAAFNAAVANFPSPAEFVNAVTGALGGGLQVVQQVFNQGAAALEAGLNAGVALGNQIINALGTGLVRGGAALNAAITAALSALPSPQAVINALATAGARFAAGLNNLVNSINASLGINISFNLGGIHIGGGVNAGAGAAALAATSAAAASEVKGTNDTVTGLTGNAPTVALKVAPAPTATKTADATPSTPAPSTKVSAPKLNLPAPPKISLPKLPTISLPVAPKVTLPAPPKVSLPSLPKPPVKGSSDAKAGGAKVDGPATGNGSDKASGAAKAGSAKKGAA</sequence>
<name>A0ABX8VF08_9MYCO</name>
<accession>A0ABX8VF08</accession>
<gene>
    <name evidence="3" type="ORF">K0O64_21440</name>
</gene>